<keyword evidence="14" id="KW-1185">Reference proteome</keyword>
<dbReference type="InterPro" id="IPR023753">
    <property type="entry name" value="FAD/NAD-binding_dom"/>
</dbReference>
<dbReference type="RefSeq" id="WP_146836052.1">
    <property type="nucleotide sequence ID" value="NZ_BJVQ01000016.1"/>
</dbReference>
<comment type="similarity">
    <text evidence="3">In the N-terminal section; belongs to the NADH:flavin oxidoreductase/NADH oxidase family.</text>
</comment>
<protein>
    <submittedName>
        <fullName evidence="13">2,4-dienoyl-CoA reductase (NADPH2)</fullName>
        <ecNumber evidence="13">1.3.1.34</ecNumber>
    </submittedName>
    <submittedName>
        <fullName evidence="12">NADH:flavin oxidoreductase</fullName>
    </submittedName>
</protein>
<evidence type="ECO:0000313" key="14">
    <source>
        <dbReference type="Proteomes" id="UP000321723"/>
    </source>
</evidence>
<keyword evidence="9" id="KW-0411">Iron-sulfur</keyword>
<evidence type="ECO:0000256" key="1">
    <source>
        <dbReference type="ARBA" id="ARBA00001917"/>
    </source>
</evidence>
<dbReference type="EMBL" id="BJVQ01000016">
    <property type="protein sequence ID" value="GEL46410.1"/>
    <property type="molecule type" value="Genomic_DNA"/>
</dbReference>
<dbReference type="InterPro" id="IPR036188">
    <property type="entry name" value="FAD/NAD-bd_sf"/>
</dbReference>
<dbReference type="SUPFAM" id="SSF51905">
    <property type="entry name" value="FAD/NAD(P)-binding domain"/>
    <property type="match status" value="1"/>
</dbReference>
<proteinExistence type="inferred from homology"/>
<evidence type="ECO:0000256" key="2">
    <source>
        <dbReference type="ARBA" id="ARBA00001966"/>
    </source>
</evidence>
<comment type="cofactor">
    <cofactor evidence="1">
        <name>FMN</name>
        <dbReference type="ChEBI" id="CHEBI:58210"/>
    </cofactor>
</comment>
<evidence type="ECO:0000259" key="10">
    <source>
        <dbReference type="Pfam" id="PF00724"/>
    </source>
</evidence>
<keyword evidence="6" id="KW-0479">Metal-binding</keyword>
<comment type="caution">
    <text evidence="12">The sequence shown here is derived from an EMBL/GenBank/DDBJ whole genome shotgun (WGS) entry which is preliminary data.</text>
</comment>
<keyword evidence="7 13" id="KW-0560">Oxidoreductase</keyword>
<name>A0A511FAW8_9CELL</name>
<dbReference type="Gene3D" id="3.50.50.60">
    <property type="entry name" value="FAD/NAD(P)-binding domain"/>
    <property type="match status" value="2"/>
</dbReference>
<dbReference type="GO" id="GO:0010181">
    <property type="term" value="F:FMN binding"/>
    <property type="evidence" value="ECO:0007669"/>
    <property type="project" value="InterPro"/>
</dbReference>
<dbReference type="Proteomes" id="UP000564629">
    <property type="component" value="Unassembled WGS sequence"/>
</dbReference>
<reference evidence="12 14" key="1">
    <citation type="submission" date="2019-07" db="EMBL/GenBank/DDBJ databases">
        <title>Whole genome shotgun sequence of Cellulomonas hominis NBRC 16055.</title>
        <authorList>
            <person name="Hosoyama A."/>
            <person name="Uohara A."/>
            <person name="Ohji S."/>
            <person name="Ichikawa N."/>
        </authorList>
    </citation>
    <scope>NUCLEOTIDE SEQUENCE [LARGE SCALE GENOMIC DNA]</scope>
    <source>
        <strain evidence="12 14">NBRC 16055</strain>
    </source>
</reference>
<feature type="domain" description="FAD/NAD(P)-binding" evidence="11">
    <location>
        <begin position="393"/>
        <end position="671"/>
    </location>
</feature>
<gene>
    <name evidence="12" type="ORF">CHO01_15260</name>
    <name evidence="13" type="ORF">HNR08_000383</name>
</gene>
<dbReference type="Proteomes" id="UP000321723">
    <property type="component" value="Unassembled WGS sequence"/>
</dbReference>
<dbReference type="InterPro" id="IPR001155">
    <property type="entry name" value="OxRdtase_FMN_N"/>
</dbReference>
<dbReference type="EMBL" id="JACHDN010000001">
    <property type="protein sequence ID" value="MBB5471647.1"/>
    <property type="molecule type" value="Genomic_DNA"/>
</dbReference>
<comment type="cofactor">
    <cofactor evidence="2">
        <name>[4Fe-4S] cluster</name>
        <dbReference type="ChEBI" id="CHEBI:49883"/>
    </cofactor>
</comment>
<dbReference type="SUPFAM" id="SSF51395">
    <property type="entry name" value="FMN-linked oxidoreductases"/>
    <property type="match status" value="1"/>
</dbReference>
<sequence>MGTQFPLLSSPIRVGGLTLRNKLMTTSMSPGAGYVDAGSRPTQRFLNYLAVRSAGQTGLILQTVCPYERTAEHPGNHRLPGAWDDSCVPHLRQMADAVHQHGGLLAAQPYFVHDWKSRTDEDEHAWGPSDISILPMMGPFRAMTLEHIAIFKQQFVSCARVVKAAGWDAVEVMAGVGGILSRFLSPATNDRTDQYGGSLENRVRLTVEVIREIRAEVGPDFPILVRWSPVEYVSSPAGEGHTIEDALRVVPYLEEAGLDLHDLAVGWHESSVPLTTKRVPDGHWSWISERIKTVATKPVVTAYRETDPVVMEKILREGKADLIGGLRYSIADPDFARKVMEDRPEDIAMCLCCNRCIDDVVGRGLPLEKCGLNARLGPELDTLTIGKAPRRKSVMVAGSGPAGLSAAFAAHERGHDVTIYEAGPRTGGCTKMSAIFSPLHERLLTYYRTRLRKTPEIRVVLNTPVTADLVRRERPDAVVVAIGGEPRGIDVPGVDGANVVTSHDFLQMLNGTPPRKPGLVNTVLWAAAARFLKLYYTPGFARWATSVSPWPLRRSVAIIGGGLPGCELGELAMHSGRRTSILEEGRKIGYDVGGSDRFHVTSDFKKAPNVTTYPSTRVTEITPDGVRGVQTAPDGSQAPVRVTAKTVAVTLGFVPNPGLAREIEALGVEVHAVGDCAEPGRIADATKAGYRAGVAL</sequence>
<dbReference type="GO" id="GO:0008670">
    <property type="term" value="F:2,4-dienoyl-CoA reductase (NADPH) activity"/>
    <property type="evidence" value="ECO:0007669"/>
    <property type="project" value="UniProtKB-EC"/>
</dbReference>
<organism evidence="12 14">
    <name type="scientific">Cellulomonas hominis</name>
    <dbReference type="NCBI Taxonomy" id="156981"/>
    <lineage>
        <taxon>Bacteria</taxon>
        <taxon>Bacillati</taxon>
        <taxon>Actinomycetota</taxon>
        <taxon>Actinomycetes</taxon>
        <taxon>Micrococcales</taxon>
        <taxon>Cellulomonadaceae</taxon>
        <taxon>Cellulomonas</taxon>
    </lineage>
</organism>
<evidence type="ECO:0000313" key="15">
    <source>
        <dbReference type="Proteomes" id="UP000564629"/>
    </source>
</evidence>
<evidence type="ECO:0000259" key="11">
    <source>
        <dbReference type="Pfam" id="PF07992"/>
    </source>
</evidence>
<evidence type="ECO:0000256" key="9">
    <source>
        <dbReference type="ARBA" id="ARBA00023014"/>
    </source>
</evidence>
<dbReference type="Gene3D" id="3.40.50.720">
    <property type="entry name" value="NAD(P)-binding Rossmann-like Domain"/>
    <property type="match status" value="2"/>
</dbReference>
<dbReference type="AlphaFoldDB" id="A0A511FAW8"/>
<keyword evidence="4" id="KW-0285">Flavoprotein</keyword>
<evidence type="ECO:0000256" key="7">
    <source>
        <dbReference type="ARBA" id="ARBA00023002"/>
    </source>
</evidence>
<feature type="domain" description="NADH:flavin oxidoreductase/NADH oxidase N-terminal" evidence="10">
    <location>
        <begin position="10"/>
        <end position="345"/>
    </location>
</feature>
<dbReference type="PANTHER" id="PTHR42917:SF2">
    <property type="entry name" value="2,4-DIENOYL-COA REDUCTASE [(2E)-ENOYL-COA-PRODUCING]"/>
    <property type="match status" value="1"/>
</dbReference>
<dbReference type="OrthoDB" id="3169239at2"/>
<dbReference type="InterPro" id="IPR051793">
    <property type="entry name" value="NADH:flavin_oxidoreductase"/>
</dbReference>
<dbReference type="PRINTS" id="PR00411">
    <property type="entry name" value="PNDRDTASEI"/>
</dbReference>
<dbReference type="Gene3D" id="3.20.20.70">
    <property type="entry name" value="Aldolase class I"/>
    <property type="match status" value="1"/>
</dbReference>
<evidence type="ECO:0000256" key="4">
    <source>
        <dbReference type="ARBA" id="ARBA00022630"/>
    </source>
</evidence>
<dbReference type="GO" id="GO:0046872">
    <property type="term" value="F:metal ion binding"/>
    <property type="evidence" value="ECO:0007669"/>
    <property type="project" value="UniProtKB-KW"/>
</dbReference>
<dbReference type="InterPro" id="IPR013785">
    <property type="entry name" value="Aldolase_TIM"/>
</dbReference>
<accession>A0A511FAW8</accession>
<evidence type="ECO:0000313" key="12">
    <source>
        <dbReference type="EMBL" id="GEL46410.1"/>
    </source>
</evidence>
<dbReference type="Pfam" id="PF07992">
    <property type="entry name" value="Pyr_redox_2"/>
    <property type="match status" value="1"/>
</dbReference>
<keyword evidence="5" id="KW-0288">FMN</keyword>
<evidence type="ECO:0000256" key="6">
    <source>
        <dbReference type="ARBA" id="ARBA00022723"/>
    </source>
</evidence>
<keyword evidence="8" id="KW-0408">Iron</keyword>
<dbReference type="GO" id="GO:0051536">
    <property type="term" value="F:iron-sulfur cluster binding"/>
    <property type="evidence" value="ECO:0007669"/>
    <property type="project" value="UniProtKB-KW"/>
</dbReference>
<evidence type="ECO:0000313" key="13">
    <source>
        <dbReference type="EMBL" id="MBB5471647.1"/>
    </source>
</evidence>
<evidence type="ECO:0000256" key="5">
    <source>
        <dbReference type="ARBA" id="ARBA00022643"/>
    </source>
</evidence>
<reference evidence="13 15" key="2">
    <citation type="submission" date="2020-08" db="EMBL/GenBank/DDBJ databases">
        <title>Sequencing the genomes of 1000 actinobacteria strains.</title>
        <authorList>
            <person name="Klenk H.-P."/>
        </authorList>
    </citation>
    <scope>NUCLEOTIDE SEQUENCE [LARGE SCALE GENOMIC DNA]</scope>
    <source>
        <strain evidence="13 15">DSM 9581</strain>
    </source>
</reference>
<evidence type="ECO:0000256" key="3">
    <source>
        <dbReference type="ARBA" id="ARBA00011048"/>
    </source>
</evidence>
<dbReference type="Pfam" id="PF00724">
    <property type="entry name" value="Oxidored_FMN"/>
    <property type="match status" value="1"/>
</dbReference>
<evidence type="ECO:0000256" key="8">
    <source>
        <dbReference type="ARBA" id="ARBA00023004"/>
    </source>
</evidence>
<dbReference type="CDD" id="cd02803">
    <property type="entry name" value="OYE_like_FMN_family"/>
    <property type="match status" value="1"/>
</dbReference>
<dbReference type="EC" id="1.3.1.34" evidence="13"/>
<dbReference type="PANTHER" id="PTHR42917">
    <property type="entry name" value="2,4-DIENOYL-COA REDUCTASE"/>
    <property type="match status" value="1"/>
</dbReference>
<dbReference type="PRINTS" id="PR00368">
    <property type="entry name" value="FADPNR"/>
</dbReference>